<organism evidence="1">
    <name type="scientific">bioreactor metagenome</name>
    <dbReference type="NCBI Taxonomy" id="1076179"/>
    <lineage>
        <taxon>unclassified sequences</taxon>
        <taxon>metagenomes</taxon>
        <taxon>ecological metagenomes</taxon>
    </lineage>
</organism>
<accession>A0A645IE48</accession>
<name>A0A645IE48_9ZZZZ</name>
<dbReference type="EMBL" id="VSSQ01107333">
    <property type="protein sequence ID" value="MPN46564.1"/>
    <property type="molecule type" value="Genomic_DNA"/>
</dbReference>
<sequence length="162" mass="18919">MDIRETIERIRNGEKVEFESKGWEEAVKTEMFAQDTADKIINLVRKEIGETNRTFSEYLASKILTEADSRISRAAKKAPLDSMFDNEKQKFLREKNDRFDEACKIVEFKKEAELKEQVSEQPKYSLINELIDRVNNGKGISKAQYHVSKIMELLECILQDEH</sequence>
<gene>
    <name evidence="1" type="ORF">SDC9_194154</name>
</gene>
<reference evidence="1" key="1">
    <citation type="submission" date="2019-08" db="EMBL/GenBank/DDBJ databases">
        <authorList>
            <person name="Kucharzyk K."/>
            <person name="Murdoch R.W."/>
            <person name="Higgins S."/>
            <person name="Loffler F."/>
        </authorList>
    </citation>
    <scope>NUCLEOTIDE SEQUENCE</scope>
</reference>
<dbReference type="AlphaFoldDB" id="A0A645IE48"/>
<proteinExistence type="predicted"/>
<protein>
    <submittedName>
        <fullName evidence="1">Uncharacterized protein</fullName>
    </submittedName>
</protein>
<comment type="caution">
    <text evidence="1">The sequence shown here is derived from an EMBL/GenBank/DDBJ whole genome shotgun (WGS) entry which is preliminary data.</text>
</comment>
<evidence type="ECO:0000313" key="1">
    <source>
        <dbReference type="EMBL" id="MPN46564.1"/>
    </source>
</evidence>